<dbReference type="WBParaSite" id="MCU_004889-RA">
    <property type="protein sequence ID" value="MCU_004889-RA"/>
    <property type="gene ID" value="MCU_004889"/>
</dbReference>
<evidence type="ECO:0000256" key="5">
    <source>
        <dbReference type="ARBA" id="ARBA00004074"/>
    </source>
</evidence>
<protein>
    <recommendedName>
        <fullName evidence="9">5'-deoxynucleotidase HDDC2</fullName>
        <ecNumber evidence="8">3.1.3.89</ecNumber>
    </recommendedName>
    <alternativeName>
        <fullName evidence="13">HD domain-containing protein 2</fullName>
    </alternativeName>
</protein>
<evidence type="ECO:0000256" key="3">
    <source>
        <dbReference type="ARBA" id="ARBA00001941"/>
    </source>
</evidence>
<evidence type="ECO:0000256" key="12">
    <source>
        <dbReference type="ARBA" id="ARBA00022842"/>
    </source>
</evidence>
<organism evidence="17">
    <name type="scientific">Mesocestoides corti</name>
    <name type="common">Flatworm</name>
    <dbReference type="NCBI Taxonomy" id="53468"/>
    <lineage>
        <taxon>Eukaryota</taxon>
        <taxon>Metazoa</taxon>
        <taxon>Spiralia</taxon>
        <taxon>Lophotrochozoa</taxon>
        <taxon>Platyhelminthes</taxon>
        <taxon>Cestoda</taxon>
        <taxon>Eucestoda</taxon>
        <taxon>Cyclophyllidea</taxon>
        <taxon>Mesocestoididae</taxon>
        <taxon>Mesocestoides</taxon>
    </lineage>
</organism>
<dbReference type="GO" id="GO:0002953">
    <property type="term" value="F:5'-deoxynucleotidase activity"/>
    <property type="evidence" value="ECO:0007669"/>
    <property type="project" value="UniProtKB-EC"/>
</dbReference>
<dbReference type="AlphaFoldDB" id="A0A0R3U372"/>
<evidence type="ECO:0000256" key="1">
    <source>
        <dbReference type="ARBA" id="ARBA00001638"/>
    </source>
</evidence>
<dbReference type="PANTHER" id="PTHR11845">
    <property type="entry name" value="5'-DEOXYNUCLEOTIDASE HDDC2"/>
    <property type="match status" value="1"/>
</dbReference>
<evidence type="ECO:0000259" key="14">
    <source>
        <dbReference type="SMART" id="SM00471"/>
    </source>
</evidence>
<dbReference type="GO" id="GO:0009159">
    <property type="term" value="P:deoxyribonucleoside monophosphate catabolic process"/>
    <property type="evidence" value="ECO:0007669"/>
    <property type="project" value="UniProtKB-ARBA"/>
</dbReference>
<dbReference type="GO" id="GO:0005737">
    <property type="term" value="C:cytoplasm"/>
    <property type="evidence" value="ECO:0007669"/>
    <property type="project" value="TreeGrafter"/>
</dbReference>
<proteinExistence type="inferred from homology"/>
<evidence type="ECO:0000256" key="2">
    <source>
        <dbReference type="ARBA" id="ARBA00001936"/>
    </source>
</evidence>
<comment type="cofactor">
    <cofactor evidence="3">
        <name>Co(2+)</name>
        <dbReference type="ChEBI" id="CHEBI:48828"/>
    </cofactor>
</comment>
<keyword evidence="16" id="KW-1185">Reference proteome</keyword>
<dbReference type="FunFam" id="1.10.3210.10:FF:000011">
    <property type="entry name" value="HD domain-containing protein 2"/>
    <property type="match status" value="1"/>
</dbReference>
<dbReference type="EMBL" id="UXSR01000105">
    <property type="protein sequence ID" value="VDD74983.1"/>
    <property type="molecule type" value="Genomic_DNA"/>
</dbReference>
<evidence type="ECO:0000256" key="13">
    <source>
        <dbReference type="ARBA" id="ARBA00032735"/>
    </source>
</evidence>
<comment type="similarity">
    <text evidence="6">Belongs to the HDDC2 family.</text>
</comment>
<dbReference type="STRING" id="53468.A0A0R3U372"/>
<evidence type="ECO:0000256" key="4">
    <source>
        <dbReference type="ARBA" id="ARBA00001946"/>
    </source>
</evidence>
<dbReference type="SMART" id="SM00471">
    <property type="entry name" value="HDc"/>
    <property type="match status" value="1"/>
</dbReference>
<dbReference type="InterPro" id="IPR003607">
    <property type="entry name" value="HD/PDEase_dom"/>
</dbReference>
<evidence type="ECO:0000313" key="15">
    <source>
        <dbReference type="EMBL" id="VDD74983.1"/>
    </source>
</evidence>
<evidence type="ECO:0000313" key="17">
    <source>
        <dbReference type="WBParaSite" id="MCU_004889-RA"/>
    </source>
</evidence>
<evidence type="ECO:0000256" key="8">
    <source>
        <dbReference type="ARBA" id="ARBA00012964"/>
    </source>
</evidence>
<reference evidence="15 16" key="1">
    <citation type="submission" date="2018-10" db="EMBL/GenBank/DDBJ databases">
        <authorList>
            <consortium name="Pathogen Informatics"/>
        </authorList>
    </citation>
    <scope>NUCLEOTIDE SEQUENCE [LARGE SCALE GENOMIC DNA]</scope>
</reference>
<evidence type="ECO:0000313" key="16">
    <source>
        <dbReference type="Proteomes" id="UP000267029"/>
    </source>
</evidence>
<comment type="cofactor">
    <cofactor evidence="4">
        <name>Mg(2+)</name>
        <dbReference type="ChEBI" id="CHEBI:18420"/>
    </cofactor>
</comment>
<dbReference type="EC" id="3.1.3.89" evidence="8"/>
<name>A0A0R3U372_MESCO</name>
<keyword evidence="11" id="KW-0378">Hydrolase</keyword>
<evidence type="ECO:0000256" key="11">
    <source>
        <dbReference type="ARBA" id="ARBA00022801"/>
    </source>
</evidence>
<accession>A0A0R3U372</accession>
<dbReference type="InterPro" id="IPR039356">
    <property type="entry name" value="YfbR/HDDC2"/>
</dbReference>
<dbReference type="Proteomes" id="UP000267029">
    <property type="component" value="Unassembled WGS sequence"/>
</dbReference>
<dbReference type="InterPro" id="IPR006674">
    <property type="entry name" value="HD_domain"/>
</dbReference>
<comment type="subunit">
    <text evidence="7">Homodimer.</text>
</comment>
<comment type="cofactor">
    <cofactor evidence="2">
        <name>Mn(2+)</name>
        <dbReference type="ChEBI" id="CHEBI:29035"/>
    </cofactor>
</comment>
<comment type="catalytic activity">
    <reaction evidence="1">
        <text>a 2'-deoxyribonucleoside 5'-phosphate + H2O = a 2'-deoxyribonucleoside + phosphate</text>
        <dbReference type="Rhea" id="RHEA:36167"/>
        <dbReference type="ChEBI" id="CHEBI:15377"/>
        <dbReference type="ChEBI" id="CHEBI:18274"/>
        <dbReference type="ChEBI" id="CHEBI:43474"/>
        <dbReference type="ChEBI" id="CHEBI:65317"/>
        <dbReference type="EC" id="3.1.3.89"/>
    </reaction>
</comment>
<dbReference type="Gene3D" id="1.10.3210.10">
    <property type="entry name" value="Hypothetical protein af1432"/>
    <property type="match status" value="1"/>
</dbReference>
<comment type="function">
    <text evidence="5">Catalyzes the dephosphorylation of the nucleoside 5'-monophosphates deoxyadenosine monophosphate (dAMP), deoxycytidine monophosphate (dCMP), deoxyguanosine monophosphate (dGMP) and deoxythymidine monophosphate (dTMP).</text>
</comment>
<reference evidence="17" key="2">
    <citation type="submission" date="2019-11" db="UniProtKB">
        <authorList>
            <consortium name="WormBaseParasite"/>
        </authorList>
    </citation>
    <scope>IDENTIFICATION</scope>
</reference>
<keyword evidence="10" id="KW-0479">Metal-binding</keyword>
<evidence type="ECO:0000256" key="10">
    <source>
        <dbReference type="ARBA" id="ARBA00022723"/>
    </source>
</evidence>
<gene>
    <name evidence="15" type="ORF">MCOS_LOCUS986</name>
</gene>
<dbReference type="Pfam" id="PF13023">
    <property type="entry name" value="HD_3"/>
    <property type="match status" value="1"/>
</dbReference>
<evidence type="ECO:0000256" key="9">
    <source>
        <dbReference type="ARBA" id="ARBA00015933"/>
    </source>
</evidence>
<keyword evidence="12" id="KW-0460">Magnesium</keyword>
<dbReference type="OrthoDB" id="10254258at2759"/>
<feature type="domain" description="HD/PDEase" evidence="14">
    <location>
        <begin position="31"/>
        <end position="147"/>
    </location>
</feature>
<dbReference type="SUPFAM" id="SSF109604">
    <property type="entry name" value="HD-domain/PDEase-like"/>
    <property type="match status" value="1"/>
</dbReference>
<dbReference type="GO" id="GO:0046872">
    <property type="term" value="F:metal ion binding"/>
    <property type="evidence" value="ECO:0007669"/>
    <property type="project" value="UniProtKB-KW"/>
</dbReference>
<evidence type="ECO:0000256" key="7">
    <source>
        <dbReference type="ARBA" id="ARBA00011738"/>
    </source>
</evidence>
<sequence>MSGVNILRFLLACGKIKRTVRTGWTRYNVKDPESVADHMYRMALISTLLPRTENFTPDKVMKMAIVHDLAECIVGDITPFCGVSKEEKHAREEAAITGLCRDLPDDIGTELIDLWKEYEDQKTPEAIVCKDLDKFEMILQAYEYEQEAGKPGWLDEFFTSTEGVFTYPCVREWVHALRELRASTKADHNTTLRK</sequence>
<dbReference type="PANTHER" id="PTHR11845:SF13">
    <property type="entry name" value="5'-DEOXYNUCLEOTIDASE HDDC2"/>
    <property type="match status" value="1"/>
</dbReference>
<evidence type="ECO:0000256" key="6">
    <source>
        <dbReference type="ARBA" id="ARBA00009999"/>
    </source>
</evidence>